<dbReference type="Pfam" id="PF03167">
    <property type="entry name" value="UDG"/>
    <property type="match status" value="1"/>
</dbReference>
<dbReference type="SMART" id="SM00987">
    <property type="entry name" value="UreE_C"/>
    <property type="match status" value="1"/>
</dbReference>
<dbReference type="CDD" id="cd10030">
    <property type="entry name" value="UDG-F4_TTUDGA_SPO1dp_like"/>
    <property type="match status" value="1"/>
</dbReference>
<gene>
    <name evidence="13" type="ORF">METZ01_LOCUS486280</name>
</gene>
<keyword evidence="10" id="KW-0411">Iron-sulfur</keyword>
<evidence type="ECO:0000256" key="6">
    <source>
        <dbReference type="ARBA" id="ARBA00022723"/>
    </source>
</evidence>
<evidence type="ECO:0000256" key="1">
    <source>
        <dbReference type="ARBA" id="ARBA00001400"/>
    </source>
</evidence>
<dbReference type="Gene3D" id="3.40.470.10">
    <property type="entry name" value="Uracil-DNA glycosylase-like domain"/>
    <property type="match status" value="1"/>
</dbReference>
<dbReference type="GO" id="GO:0046872">
    <property type="term" value="F:metal ion binding"/>
    <property type="evidence" value="ECO:0007669"/>
    <property type="project" value="UniProtKB-KW"/>
</dbReference>
<dbReference type="InterPro" id="IPR005122">
    <property type="entry name" value="Uracil-DNA_glycosylase-like"/>
</dbReference>
<evidence type="ECO:0000256" key="9">
    <source>
        <dbReference type="ARBA" id="ARBA00023004"/>
    </source>
</evidence>
<evidence type="ECO:0000256" key="8">
    <source>
        <dbReference type="ARBA" id="ARBA00022801"/>
    </source>
</evidence>
<dbReference type="SMART" id="SM00986">
    <property type="entry name" value="UDG"/>
    <property type="match status" value="1"/>
</dbReference>
<feature type="domain" description="Uracil-DNA glycosylase-like" evidence="12">
    <location>
        <begin position="35"/>
        <end position="182"/>
    </location>
</feature>
<proteinExistence type="inferred from homology"/>
<dbReference type="InterPro" id="IPR036895">
    <property type="entry name" value="Uracil-DNA_glycosylase-like_sf"/>
</dbReference>
<dbReference type="GO" id="GO:0051539">
    <property type="term" value="F:4 iron, 4 sulfur cluster binding"/>
    <property type="evidence" value="ECO:0007669"/>
    <property type="project" value="UniProtKB-KW"/>
</dbReference>
<dbReference type="EMBL" id="UINC01210110">
    <property type="protein sequence ID" value="SVE33426.1"/>
    <property type="molecule type" value="Genomic_DNA"/>
</dbReference>
<protein>
    <recommendedName>
        <fullName evidence="4">Type-4 uracil-DNA glycosylase</fullName>
        <ecNumber evidence="3">3.2.2.27</ecNumber>
    </recommendedName>
</protein>
<evidence type="ECO:0000256" key="5">
    <source>
        <dbReference type="ARBA" id="ARBA00022485"/>
    </source>
</evidence>
<name>A0A383CM08_9ZZZZ</name>
<comment type="catalytic activity">
    <reaction evidence="1">
        <text>Hydrolyzes single-stranded DNA or mismatched double-stranded DNA and polynucleotides, releasing free uracil.</text>
        <dbReference type="EC" id="3.2.2.27"/>
    </reaction>
</comment>
<keyword evidence="9" id="KW-0408">Iron</keyword>
<keyword evidence="11" id="KW-0234">DNA repair</keyword>
<dbReference type="InterPro" id="IPR051536">
    <property type="entry name" value="UDG_Type-4/5"/>
</dbReference>
<feature type="non-terminal residue" evidence="13">
    <location>
        <position position="1"/>
    </location>
</feature>
<dbReference type="SUPFAM" id="SSF52141">
    <property type="entry name" value="Uracil-DNA glycosylase-like"/>
    <property type="match status" value="1"/>
</dbReference>
<sequence>VSDPSPAPTRLSLLAEEASGCTLCGLAAGRTQVVFADGSPDADLMFVGEGPGAQEDIHGVPFVGRSGKLLDRLLVEEVGIERGDCYIANVVKCRPPGNRDPRPDEITACRPYLEEQVELVDPAVIVTLGNFASKLLLDTGTGITKLRGRSYGYAGRSLVPTFHPAAALRGGSDVLAKLRADLVRAKLLMAR</sequence>
<evidence type="ECO:0000256" key="2">
    <source>
        <dbReference type="ARBA" id="ARBA00006521"/>
    </source>
</evidence>
<keyword evidence="6" id="KW-0479">Metal-binding</keyword>
<dbReference type="AlphaFoldDB" id="A0A383CM08"/>
<evidence type="ECO:0000256" key="4">
    <source>
        <dbReference type="ARBA" id="ARBA00019403"/>
    </source>
</evidence>
<reference evidence="13" key="1">
    <citation type="submission" date="2018-05" db="EMBL/GenBank/DDBJ databases">
        <authorList>
            <person name="Lanie J.A."/>
            <person name="Ng W.-L."/>
            <person name="Kazmierczak K.M."/>
            <person name="Andrzejewski T.M."/>
            <person name="Davidsen T.M."/>
            <person name="Wayne K.J."/>
            <person name="Tettelin H."/>
            <person name="Glass J.I."/>
            <person name="Rusch D."/>
            <person name="Podicherti R."/>
            <person name="Tsui H.-C.T."/>
            <person name="Winkler M.E."/>
        </authorList>
    </citation>
    <scope>NUCLEOTIDE SEQUENCE</scope>
</reference>
<dbReference type="EC" id="3.2.2.27" evidence="3"/>
<evidence type="ECO:0000256" key="11">
    <source>
        <dbReference type="ARBA" id="ARBA00023204"/>
    </source>
</evidence>
<evidence type="ECO:0000256" key="3">
    <source>
        <dbReference type="ARBA" id="ARBA00012030"/>
    </source>
</evidence>
<keyword evidence="7" id="KW-0227">DNA damage</keyword>
<evidence type="ECO:0000256" key="10">
    <source>
        <dbReference type="ARBA" id="ARBA00023014"/>
    </source>
</evidence>
<organism evidence="13">
    <name type="scientific">marine metagenome</name>
    <dbReference type="NCBI Taxonomy" id="408172"/>
    <lineage>
        <taxon>unclassified sequences</taxon>
        <taxon>metagenomes</taxon>
        <taxon>ecological metagenomes</taxon>
    </lineage>
</organism>
<dbReference type="NCBIfam" id="TIGR00758">
    <property type="entry name" value="UDG_fam4"/>
    <property type="match status" value="1"/>
</dbReference>
<evidence type="ECO:0000256" key="7">
    <source>
        <dbReference type="ARBA" id="ARBA00022763"/>
    </source>
</evidence>
<dbReference type="GO" id="GO:0006281">
    <property type="term" value="P:DNA repair"/>
    <property type="evidence" value="ECO:0007669"/>
    <property type="project" value="UniProtKB-KW"/>
</dbReference>
<dbReference type="PANTHER" id="PTHR33693">
    <property type="entry name" value="TYPE-5 URACIL-DNA GLYCOSYLASE"/>
    <property type="match status" value="1"/>
</dbReference>
<comment type="similarity">
    <text evidence="2">Belongs to the uracil-DNA glycosylase (UDG) superfamily. Type 4 (UDGa) family.</text>
</comment>
<evidence type="ECO:0000259" key="12">
    <source>
        <dbReference type="SMART" id="SM00986"/>
    </source>
</evidence>
<accession>A0A383CM08</accession>
<keyword evidence="8" id="KW-0378">Hydrolase</keyword>
<dbReference type="GO" id="GO:0004844">
    <property type="term" value="F:uracil DNA N-glycosylase activity"/>
    <property type="evidence" value="ECO:0007669"/>
    <property type="project" value="UniProtKB-EC"/>
</dbReference>
<dbReference type="PANTHER" id="PTHR33693:SF1">
    <property type="entry name" value="TYPE-4 URACIL-DNA GLYCOSYLASE"/>
    <property type="match status" value="1"/>
</dbReference>
<evidence type="ECO:0000313" key="13">
    <source>
        <dbReference type="EMBL" id="SVE33426.1"/>
    </source>
</evidence>
<dbReference type="InterPro" id="IPR005273">
    <property type="entry name" value="Ura-DNA_glyco_family4"/>
</dbReference>
<keyword evidence="5" id="KW-0004">4Fe-4S</keyword>